<comment type="caution">
    <text evidence="5">The sequence shown here is derived from an EMBL/GenBank/DDBJ whole genome shotgun (WGS) entry which is preliminary data.</text>
</comment>
<name>A0A061IT69_TRYRA</name>
<evidence type="ECO:0000256" key="1">
    <source>
        <dbReference type="ARBA" id="ARBA00022737"/>
    </source>
</evidence>
<accession>A0A061IT69</accession>
<dbReference type="SMART" id="SM00028">
    <property type="entry name" value="TPR"/>
    <property type="match status" value="5"/>
</dbReference>
<evidence type="ECO:0000256" key="2">
    <source>
        <dbReference type="ARBA" id="ARBA00022803"/>
    </source>
</evidence>
<feature type="coiled-coil region" evidence="4">
    <location>
        <begin position="281"/>
        <end position="308"/>
    </location>
</feature>
<reference evidence="5 6" key="1">
    <citation type="submission" date="2013-07" db="EMBL/GenBank/DDBJ databases">
        <authorList>
            <person name="Stoco P.H."/>
            <person name="Wagner G."/>
            <person name="Gerber A."/>
            <person name="Zaha A."/>
            <person name="Thompson C."/>
            <person name="Bartholomeu D.C."/>
            <person name="Luckemeyer D.D."/>
            <person name="Bahia D."/>
            <person name="Loreto E."/>
            <person name="Prestes E.B."/>
            <person name="Lima F.M."/>
            <person name="Rodrigues-Luiz G."/>
            <person name="Vallejo G.A."/>
            <person name="Filho J.F."/>
            <person name="Monteiro K.M."/>
            <person name="Tyler K.M."/>
            <person name="de Almeida L.G."/>
            <person name="Ortiz M.F."/>
            <person name="Siervo M.A."/>
            <person name="de Moraes M.H."/>
            <person name="Cunha O.L."/>
            <person name="Mendonca-Neto R."/>
            <person name="Silva R."/>
            <person name="Teixeira S.M."/>
            <person name="Murta S.M."/>
            <person name="Sincero T.C."/>
            <person name="Mendes T.A."/>
            <person name="Urmenyi T.P."/>
            <person name="Silva V.G."/>
            <person name="da Rocha W.D."/>
            <person name="Andersson B."/>
            <person name="Romanha A.J."/>
            <person name="Steindel M."/>
            <person name="de Vasconcelos A.T."/>
            <person name="Grisard E.C."/>
        </authorList>
    </citation>
    <scope>NUCLEOTIDE SEQUENCE [LARGE SCALE GENOMIC DNA]</scope>
    <source>
        <strain evidence="5 6">SC58</strain>
    </source>
</reference>
<keyword evidence="6" id="KW-1185">Reference proteome</keyword>
<dbReference type="OrthoDB" id="2423701at2759"/>
<dbReference type="PROSITE" id="PS50005">
    <property type="entry name" value="TPR"/>
    <property type="match status" value="3"/>
</dbReference>
<dbReference type="InterPro" id="IPR011990">
    <property type="entry name" value="TPR-like_helical_dom_sf"/>
</dbReference>
<dbReference type="Proteomes" id="UP000031737">
    <property type="component" value="Unassembled WGS sequence"/>
</dbReference>
<evidence type="ECO:0000313" key="6">
    <source>
        <dbReference type="Proteomes" id="UP000031737"/>
    </source>
</evidence>
<dbReference type="PANTHER" id="PTHR45831:SF5">
    <property type="entry name" value="STI1 DOMAIN-CONTAINING PROTEIN"/>
    <property type="match status" value="1"/>
</dbReference>
<sequence length="357" mass="39908">MSESLEEDFARATALVSGGNRIDAIGVYATIAENALATTPQKIRAYSNMSACFAARDQYADALDAAKKALELDEQNSKVHGRVATAYHGLKHYEEAAQHYNRAHVLDPTNALYLEQHQVVLELMRCGKGIATQETKDAYYYRKGIEQGKEAMGKGEYLSAVRHFSKAIELHARCATDATDGEAKKDDPSCSSSGRSAELAVLFCNRSAAYSRAGRYAESLEDGMKAVEVNPMYARAFFRIAHAQHQLKHPHEAYTALRRCLELNPNHDEAKALMIEVEQVVTVLQKTAEEKRREREEQVQKIREMQSAERVTETAGVPMGYRGRAHATSYMHCSYCNEAGHSRAECPLLRRKRSRTS</sequence>
<dbReference type="Gene3D" id="1.25.40.10">
    <property type="entry name" value="Tetratricopeptide repeat domain"/>
    <property type="match status" value="2"/>
</dbReference>
<dbReference type="Pfam" id="PF13181">
    <property type="entry name" value="TPR_8"/>
    <property type="match status" value="1"/>
</dbReference>
<dbReference type="AlphaFoldDB" id="A0A061IT69"/>
<evidence type="ECO:0000256" key="4">
    <source>
        <dbReference type="SAM" id="Coils"/>
    </source>
</evidence>
<feature type="repeat" description="TPR" evidence="3">
    <location>
        <begin position="234"/>
        <end position="267"/>
    </location>
</feature>
<dbReference type="GO" id="GO:0016020">
    <property type="term" value="C:membrane"/>
    <property type="evidence" value="ECO:0007669"/>
    <property type="project" value="TreeGrafter"/>
</dbReference>
<dbReference type="PANTHER" id="PTHR45831">
    <property type="entry name" value="LD24721P"/>
    <property type="match status" value="1"/>
</dbReference>
<dbReference type="InterPro" id="IPR036875">
    <property type="entry name" value="Znf_CCHC_sf"/>
</dbReference>
<dbReference type="GO" id="GO:0008270">
    <property type="term" value="F:zinc ion binding"/>
    <property type="evidence" value="ECO:0007669"/>
    <property type="project" value="InterPro"/>
</dbReference>
<dbReference type="Pfam" id="PF07719">
    <property type="entry name" value="TPR_2"/>
    <property type="match status" value="1"/>
</dbReference>
<dbReference type="InterPro" id="IPR013105">
    <property type="entry name" value="TPR_2"/>
</dbReference>
<dbReference type="Pfam" id="PF16588">
    <property type="entry name" value="zf-C2H2_10"/>
    <property type="match status" value="1"/>
</dbReference>
<dbReference type="GO" id="GO:0003676">
    <property type="term" value="F:nucleic acid binding"/>
    <property type="evidence" value="ECO:0007669"/>
    <property type="project" value="InterPro"/>
</dbReference>
<dbReference type="VEuPathDB" id="TriTrypDB:TRSC58_06146"/>
<dbReference type="GO" id="GO:0072380">
    <property type="term" value="C:TRC complex"/>
    <property type="evidence" value="ECO:0007669"/>
    <property type="project" value="TreeGrafter"/>
</dbReference>
<dbReference type="GO" id="GO:0006620">
    <property type="term" value="P:post-translational protein targeting to endoplasmic reticulum membrane"/>
    <property type="evidence" value="ECO:0007669"/>
    <property type="project" value="TreeGrafter"/>
</dbReference>
<evidence type="ECO:0000313" key="5">
    <source>
        <dbReference type="EMBL" id="ESL06183.1"/>
    </source>
</evidence>
<evidence type="ECO:0000256" key="3">
    <source>
        <dbReference type="PROSITE-ProRule" id="PRU00339"/>
    </source>
</evidence>
<keyword evidence="4" id="KW-0175">Coiled coil</keyword>
<proteinExistence type="predicted"/>
<organism evidence="5 6">
    <name type="scientific">Trypanosoma rangeli SC58</name>
    <dbReference type="NCBI Taxonomy" id="429131"/>
    <lineage>
        <taxon>Eukaryota</taxon>
        <taxon>Discoba</taxon>
        <taxon>Euglenozoa</taxon>
        <taxon>Kinetoplastea</taxon>
        <taxon>Metakinetoplastina</taxon>
        <taxon>Trypanosomatida</taxon>
        <taxon>Trypanosomatidae</taxon>
        <taxon>Trypanosoma</taxon>
        <taxon>Herpetosoma</taxon>
    </lineage>
</organism>
<keyword evidence="2 3" id="KW-0802">TPR repeat</keyword>
<dbReference type="EMBL" id="AUPL01006146">
    <property type="protein sequence ID" value="ESL06183.1"/>
    <property type="molecule type" value="Genomic_DNA"/>
</dbReference>
<keyword evidence="1" id="KW-0677">Repeat</keyword>
<gene>
    <name evidence="5" type="ORF">TRSC58_06146</name>
</gene>
<dbReference type="InterPro" id="IPR019734">
    <property type="entry name" value="TPR_rpt"/>
</dbReference>
<dbReference type="SUPFAM" id="SSF57756">
    <property type="entry name" value="Retrovirus zinc finger-like domains"/>
    <property type="match status" value="1"/>
</dbReference>
<protein>
    <recommendedName>
        <fullName evidence="7">Stress-induced protein sti1</fullName>
    </recommendedName>
</protein>
<evidence type="ECO:0008006" key="7">
    <source>
        <dbReference type="Google" id="ProtNLM"/>
    </source>
</evidence>
<dbReference type="SUPFAM" id="SSF48452">
    <property type="entry name" value="TPR-like"/>
    <property type="match status" value="2"/>
</dbReference>
<feature type="repeat" description="TPR" evidence="3">
    <location>
        <begin position="43"/>
        <end position="76"/>
    </location>
</feature>
<dbReference type="GO" id="GO:0060090">
    <property type="term" value="F:molecular adaptor activity"/>
    <property type="evidence" value="ECO:0007669"/>
    <property type="project" value="TreeGrafter"/>
</dbReference>
<feature type="repeat" description="TPR" evidence="3">
    <location>
        <begin position="77"/>
        <end position="110"/>
    </location>
</feature>
<dbReference type="InterPro" id="IPR047150">
    <property type="entry name" value="SGT"/>
</dbReference>